<proteinExistence type="inferred from homology"/>
<evidence type="ECO:0000256" key="7">
    <source>
        <dbReference type="ARBA" id="ARBA00023014"/>
    </source>
</evidence>
<keyword evidence="5 9" id="KW-0479">Metal-binding</keyword>
<evidence type="ECO:0000256" key="8">
    <source>
        <dbReference type="ARBA" id="ARBA00023186"/>
    </source>
</evidence>
<organism evidence="11 12">
    <name type="scientific">Pullulanibacillus pueri</name>
    <dbReference type="NCBI Taxonomy" id="1437324"/>
    <lineage>
        <taxon>Bacteria</taxon>
        <taxon>Bacillati</taxon>
        <taxon>Bacillota</taxon>
        <taxon>Bacilli</taxon>
        <taxon>Bacillales</taxon>
        <taxon>Sporolactobacillaceae</taxon>
        <taxon>Pullulanibacillus</taxon>
    </lineage>
</organism>
<reference evidence="11" key="1">
    <citation type="journal article" date="2014" name="Int. J. Syst. Evol. Microbiol.">
        <title>Complete genome sequence of Corynebacterium casei LMG S-19264T (=DSM 44701T), isolated from a smear-ripened cheese.</title>
        <authorList>
            <consortium name="US DOE Joint Genome Institute (JGI-PGF)"/>
            <person name="Walter F."/>
            <person name="Albersmeier A."/>
            <person name="Kalinowski J."/>
            <person name="Ruckert C."/>
        </authorList>
    </citation>
    <scope>NUCLEOTIDE SEQUENCE</scope>
    <source>
        <strain evidence="11">CGMCC 1.12777</strain>
    </source>
</reference>
<keyword evidence="6 9" id="KW-0408">Iron</keyword>
<dbReference type="InterPro" id="IPR013785">
    <property type="entry name" value="Aldolase_TIM"/>
</dbReference>
<dbReference type="CDD" id="cd01335">
    <property type="entry name" value="Radical_SAM"/>
    <property type="match status" value="1"/>
</dbReference>
<evidence type="ECO:0000256" key="2">
    <source>
        <dbReference type="ARBA" id="ARBA00017228"/>
    </source>
</evidence>
<dbReference type="SFLD" id="SFLDS00029">
    <property type="entry name" value="Radical_SAM"/>
    <property type="match status" value="1"/>
</dbReference>
<dbReference type="GO" id="GO:0006779">
    <property type="term" value="P:porphyrin-containing compound biosynthetic process"/>
    <property type="evidence" value="ECO:0007669"/>
    <property type="project" value="InterPro"/>
</dbReference>
<dbReference type="InterPro" id="IPR010723">
    <property type="entry name" value="HemN_C"/>
</dbReference>
<dbReference type="Proteomes" id="UP000656813">
    <property type="component" value="Unassembled WGS sequence"/>
</dbReference>
<evidence type="ECO:0000259" key="10">
    <source>
        <dbReference type="PROSITE" id="PS51918"/>
    </source>
</evidence>
<dbReference type="InterPro" id="IPR004559">
    <property type="entry name" value="HemW-like"/>
</dbReference>
<dbReference type="GO" id="GO:0005737">
    <property type="term" value="C:cytoplasm"/>
    <property type="evidence" value="ECO:0007669"/>
    <property type="project" value="UniProtKB-SubCell"/>
</dbReference>
<dbReference type="InterPro" id="IPR007197">
    <property type="entry name" value="rSAM"/>
</dbReference>
<dbReference type="SFLD" id="SFLDF00288">
    <property type="entry name" value="HemN-like__clustered_with_nucl"/>
    <property type="match status" value="1"/>
</dbReference>
<dbReference type="InterPro" id="IPR006638">
    <property type="entry name" value="Elp3/MiaA/NifB-like_rSAM"/>
</dbReference>
<keyword evidence="7 9" id="KW-0411">Iron-sulfur</keyword>
<gene>
    <name evidence="11" type="primary">hemN</name>
    <name evidence="11" type="ORF">GCM10007096_29110</name>
</gene>
<feature type="domain" description="Radical SAM core" evidence="10">
    <location>
        <begin position="1"/>
        <end position="233"/>
    </location>
</feature>
<keyword evidence="3 9" id="KW-0349">Heme</keyword>
<evidence type="ECO:0000256" key="6">
    <source>
        <dbReference type="ARBA" id="ARBA00023004"/>
    </source>
</evidence>
<comment type="subcellular location">
    <subcellularLocation>
        <location evidence="9">Cytoplasm</location>
    </subcellularLocation>
</comment>
<sequence>MIKGAYVHIPFCEHICYYCDFNKYFIKNQPVEDYLKALDLEMATTMIQAGGVRPETIFIGGGTPTVLQDEHFARLLESIRKHLYHEETAEFAVEINPENLNIAKLEAMKRAGVDRLSIGIQTFDDTLLAAIGRMHSRESAIAAVQLAKDYGFHNISVDLMFGLPGQTRAQLEHSLHAAMQLDPQHISIYSLQVEPRTIFYHRMKQGKLKLPGQDIEAEMYELLIKVLRDRGFEQYEISNFAKPGYESRHNIIYWNNEEYYGFGAGAHGYIQGQRVVNARAVKGYITRVRSEGHAMVERHSVTLQEKVEEELFLGLRKLRGINKKTFEEKYHRSLDYFYKDVIANLVKKGLLHEDKEHISLTEKGVFLGNEVFEAFLV</sequence>
<dbReference type="EMBL" id="BMFV01000024">
    <property type="protein sequence ID" value="GGH84922.1"/>
    <property type="molecule type" value="Genomic_DNA"/>
</dbReference>
<dbReference type="Gene3D" id="3.20.20.70">
    <property type="entry name" value="Aldolase class I"/>
    <property type="match status" value="1"/>
</dbReference>
<dbReference type="SFLD" id="SFLDF00562">
    <property type="entry name" value="HemN-like__clustered_with_heat"/>
    <property type="match status" value="1"/>
</dbReference>
<keyword evidence="4 9" id="KW-0949">S-adenosyl-L-methionine</keyword>
<dbReference type="SMART" id="SM00729">
    <property type="entry name" value="Elp3"/>
    <property type="match status" value="1"/>
</dbReference>
<dbReference type="NCBIfam" id="TIGR00539">
    <property type="entry name" value="hemN_rel"/>
    <property type="match status" value="1"/>
</dbReference>
<comment type="similarity">
    <text evidence="1">Belongs to the anaerobic coproporphyrinogen-III oxidase family. HemW subfamily.</text>
</comment>
<dbReference type="GO" id="GO:0004109">
    <property type="term" value="F:coproporphyrinogen oxidase activity"/>
    <property type="evidence" value="ECO:0007669"/>
    <property type="project" value="InterPro"/>
</dbReference>
<dbReference type="SFLD" id="SFLDG01065">
    <property type="entry name" value="anaerobic_coproporphyrinogen-I"/>
    <property type="match status" value="1"/>
</dbReference>
<dbReference type="GO" id="GO:0051539">
    <property type="term" value="F:4 iron, 4 sulfur cluster binding"/>
    <property type="evidence" value="ECO:0007669"/>
    <property type="project" value="UniProtKB-UniRule"/>
</dbReference>
<evidence type="ECO:0000313" key="12">
    <source>
        <dbReference type="Proteomes" id="UP000656813"/>
    </source>
</evidence>
<keyword evidence="9" id="KW-0963">Cytoplasm</keyword>
<dbReference type="Pfam" id="PF06969">
    <property type="entry name" value="HemN_C"/>
    <property type="match status" value="1"/>
</dbReference>
<dbReference type="PANTHER" id="PTHR13932:SF5">
    <property type="entry name" value="RADICAL S-ADENOSYL METHIONINE DOMAIN-CONTAINING PROTEIN 1, MITOCHONDRIAL"/>
    <property type="match status" value="1"/>
</dbReference>
<comment type="caution">
    <text evidence="11">The sequence shown here is derived from an EMBL/GenBank/DDBJ whole genome shotgun (WGS) entry which is preliminary data.</text>
</comment>
<evidence type="ECO:0000313" key="11">
    <source>
        <dbReference type="EMBL" id="GGH84922.1"/>
    </source>
</evidence>
<evidence type="ECO:0000256" key="9">
    <source>
        <dbReference type="RuleBase" id="RU364116"/>
    </source>
</evidence>
<evidence type="ECO:0000256" key="3">
    <source>
        <dbReference type="ARBA" id="ARBA00022617"/>
    </source>
</evidence>
<dbReference type="PROSITE" id="PS51918">
    <property type="entry name" value="RADICAL_SAM"/>
    <property type="match status" value="1"/>
</dbReference>
<dbReference type="InterPro" id="IPR058240">
    <property type="entry name" value="rSAM_sf"/>
</dbReference>
<dbReference type="SFLD" id="SFLDG01082">
    <property type="entry name" value="B12-binding_domain_containing"/>
    <property type="match status" value="1"/>
</dbReference>
<evidence type="ECO:0000256" key="4">
    <source>
        <dbReference type="ARBA" id="ARBA00022691"/>
    </source>
</evidence>
<comment type="function">
    <text evidence="9">Probably acts as a heme chaperone, transferring heme to an unknown acceptor. Binds one molecule of heme per monomer, possibly covalently. Binds 1 [4Fe-4S] cluster. The cluster is coordinated with 3 cysteines and an exchangeable S-adenosyl-L-methionine.</text>
</comment>
<dbReference type="InterPro" id="IPR034505">
    <property type="entry name" value="Coproporphyrinogen-III_oxidase"/>
</dbReference>
<reference evidence="11" key="2">
    <citation type="submission" date="2020-09" db="EMBL/GenBank/DDBJ databases">
        <authorList>
            <person name="Sun Q."/>
            <person name="Zhou Y."/>
        </authorList>
    </citation>
    <scope>NUCLEOTIDE SEQUENCE</scope>
    <source>
        <strain evidence="11">CGMCC 1.12777</strain>
    </source>
</reference>
<dbReference type="Pfam" id="PF04055">
    <property type="entry name" value="Radical_SAM"/>
    <property type="match status" value="1"/>
</dbReference>
<dbReference type="PANTHER" id="PTHR13932">
    <property type="entry name" value="COPROPORPHYRINIGEN III OXIDASE"/>
    <property type="match status" value="1"/>
</dbReference>
<keyword evidence="12" id="KW-1185">Reference proteome</keyword>
<protein>
    <recommendedName>
        <fullName evidence="2 9">Heme chaperone HemW</fullName>
    </recommendedName>
</protein>
<keyword evidence="8 9" id="KW-0143">Chaperone</keyword>
<name>A0A8J2ZY97_9BACL</name>
<evidence type="ECO:0000256" key="1">
    <source>
        <dbReference type="ARBA" id="ARBA00006100"/>
    </source>
</evidence>
<keyword evidence="9" id="KW-0004">4Fe-4S</keyword>
<dbReference type="GO" id="GO:0046872">
    <property type="term" value="F:metal ion binding"/>
    <property type="evidence" value="ECO:0007669"/>
    <property type="project" value="UniProtKB-UniRule"/>
</dbReference>
<dbReference type="SUPFAM" id="SSF102114">
    <property type="entry name" value="Radical SAM enzymes"/>
    <property type="match status" value="1"/>
</dbReference>
<accession>A0A8J2ZY97</accession>
<evidence type="ECO:0000256" key="5">
    <source>
        <dbReference type="ARBA" id="ARBA00022723"/>
    </source>
</evidence>
<dbReference type="AlphaFoldDB" id="A0A8J2ZY97"/>